<dbReference type="PANTHER" id="PTHR44259:SF73">
    <property type="entry name" value="F-BOX PROTEIN (DUF295)"/>
    <property type="match status" value="1"/>
</dbReference>
<reference evidence="3 4" key="1">
    <citation type="submission" date="2022-03" db="EMBL/GenBank/DDBJ databases">
        <authorList>
            <person name="Macdonald S."/>
            <person name="Ahmed S."/>
            <person name="Newling K."/>
        </authorList>
    </citation>
    <scope>NUCLEOTIDE SEQUENCE [LARGE SCALE GENOMIC DNA]</scope>
</reference>
<dbReference type="SUPFAM" id="SSF81383">
    <property type="entry name" value="F-box domain"/>
    <property type="match status" value="1"/>
</dbReference>
<proteinExistence type="predicted"/>
<dbReference type="EMBL" id="CAKOAT010182488">
    <property type="protein sequence ID" value="CAH8353482.1"/>
    <property type="molecule type" value="Genomic_DNA"/>
</dbReference>
<dbReference type="InterPro" id="IPR050942">
    <property type="entry name" value="F-box_BR-signaling"/>
</dbReference>
<dbReference type="AlphaFoldDB" id="A0ABC8K6L5"/>
<name>A0ABC8K6L5_ERUVS</name>
<comment type="caution">
    <text evidence="3">The sequence shown here is derived from an EMBL/GenBank/DDBJ whole genome shotgun (WGS) entry which is preliminary data.</text>
</comment>
<feature type="domain" description="KIB1-4 beta-propeller" evidence="2">
    <location>
        <begin position="68"/>
        <end position="355"/>
    </location>
</feature>
<dbReference type="Proteomes" id="UP001642260">
    <property type="component" value="Unassembled WGS sequence"/>
</dbReference>
<evidence type="ECO:0000313" key="3">
    <source>
        <dbReference type="EMBL" id="CAH8353482.1"/>
    </source>
</evidence>
<feature type="domain" description="F-box" evidence="1">
    <location>
        <begin position="10"/>
        <end position="44"/>
    </location>
</feature>
<keyword evidence="4" id="KW-1185">Reference proteome</keyword>
<evidence type="ECO:0008006" key="5">
    <source>
        <dbReference type="Google" id="ProtNLM"/>
    </source>
</evidence>
<dbReference type="Pfam" id="PF00646">
    <property type="entry name" value="F-box"/>
    <property type="match status" value="1"/>
</dbReference>
<dbReference type="InterPro" id="IPR001810">
    <property type="entry name" value="F-box_dom"/>
</dbReference>
<dbReference type="Pfam" id="PF03478">
    <property type="entry name" value="Beta-prop_KIB1-4"/>
    <property type="match status" value="1"/>
</dbReference>
<evidence type="ECO:0000259" key="1">
    <source>
        <dbReference type="Pfam" id="PF00646"/>
    </source>
</evidence>
<evidence type="ECO:0000259" key="2">
    <source>
        <dbReference type="Pfam" id="PF03478"/>
    </source>
</evidence>
<protein>
    <recommendedName>
        <fullName evidence="5">F-box domain-containing protein</fullName>
    </recommendedName>
</protein>
<accession>A0ABC8K6L5</accession>
<organism evidence="3 4">
    <name type="scientific">Eruca vesicaria subsp. sativa</name>
    <name type="common">Garden rocket</name>
    <name type="synonym">Eruca sativa</name>
    <dbReference type="NCBI Taxonomy" id="29727"/>
    <lineage>
        <taxon>Eukaryota</taxon>
        <taxon>Viridiplantae</taxon>
        <taxon>Streptophyta</taxon>
        <taxon>Embryophyta</taxon>
        <taxon>Tracheophyta</taxon>
        <taxon>Spermatophyta</taxon>
        <taxon>Magnoliopsida</taxon>
        <taxon>eudicotyledons</taxon>
        <taxon>Gunneridae</taxon>
        <taxon>Pentapetalae</taxon>
        <taxon>rosids</taxon>
        <taxon>malvids</taxon>
        <taxon>Brassicales</taxon>
        <taxon>Brassicaceae</taxon>
        <taxon>Brassiceae</taxon>
        <taxon>Eruca</taxon>
    </lineage>
</organism>
<sequence>METPPNCDRWSELPVDLLRCVLERLSFVDFHRANMVCSNWYLCSKQTLGPRYGSPLLIMSEEEGSYRLYNPEEDRVYEAKSNYRFLGSSGKWFLVVDSRSDLYIINVFSNEKIRLPPLETVKSSLYNIERLGGDKGFELFIEHANIIVTTKDLRAVLWVDEKKRDYVVVWGFEACPYLRFWKKGDVHYREISTRFDLWLYGLKDMVLKGNSLYVRTVPNNIQHLVLSGQDRFEVVSEIYRPLLRTDEYERLIRENKIISLINNIVVTTSGEVLMVQTLAYESSSFERNRMFHLYKEQDTKFIKVDSLGDEALFLDLGITVPADHTLGIEPNSIYFTRDDRFCHKRDSYIDICVYNLATKTIKRFPSLSNLKLKDAQWFLPS</sequence>
<dbReference type="PANTHER" id="PTHR44259">
    <property type="entry name" value="OS07G0183000 PROTEIN-RELATED"/>
    <property type="match status" value="1"/>
</dbReference>
<dbReference type="InterPro" id="IPR036047">
    <property type="entry name" value="F-box-like_dom_sf"/>
</dbReference>
<dbReference type="InterPro" id="IPR005174">
    <property type="entry name" value="KIB1-4_b-propeller"/>
</dbReference>
<evidence type="ECO:0000313" key="4">
    <source>
        <dbReference type="Proteomes" id="UP001642260"/>
    </source>
</evidence>
<dbReference type="CDD" id="cd09917">
    <property type="entry name" value="F-box_SF"/>
    <property type="match status" value="1"/>
</dbReference>
<dbReference type="Gene3D" id="1.20.1280.50">
    <property type="match status" value="1"/>
</dbReference>
<gene>
    <name evidence="3" type="ORF">ERUC_LOCUS19237</name>
</gene>